<evidence type="ECO:0000313" key="3">
    <source>
        <dbReference type="EMBL" id="OAD40475.1"/>
    </source>
</evidence>
<reference evidence="3 4" key="1">
    <citation type="submission" date="2016-02" db="EMBL/GenBank/DDBJ databases">
        <title>Draft genome sequence of Hydrogenophaga sp. LPB0072.</title>
        <authorList>
            <person name="Shin S.-K."/>
            <person name="Yi H."/>
        </authorList>
    </citation>
    <scope>NUCLEOTIDE SEQUENCE [LARGE SCALE GENOMIC DNA]</scope>
    <source>
        <strain evidence="3 4">LPB0072</strain>
    </source>
</reference>
<gene>
    <name evidence="2" type="ORF">LPB072_06845</name>
    <name evidence="3" type="ORF">LPB72_16330</name>
</gene>
<dbReference type="AlphaFoldDB" id="A0A162YVI4"/>
<sequence length="178" mass="20154">MDILAHGLWAGAAAMAIAPRRRPPRAIWIWSIALAVLPDLGHMLPVTGWAMATLSSADWWQYATASPGQEPPMPEAVGLWAHHLHCVLHSALSAAAVTVLVWWRWRIFWMPLLGWWLHIVIDVFTHSAEFFPSPVLYPLTYWGFDGWAWNQPGALLLNYGALVGVWVWLIRARMFGVR</sequence>
<evidence type="ECO:0000313" key="2">
    <source>
        <dbReference type="EMBL" id="AOW12604.1"/>
    </source>
</evidence>
<dbReference type="RefSeq" id="WP_066093130.1">
    <property type="nucleotide sequence ID" value="NZ_CP017476.1"/>
</dbReference>
<feature type="transmembrane region" description="Helical" evidence="1">
    <location>
        <begin position="149"/>
        <end position="170"/>
    </location>
</feature>
<feature type="transmembrane region" description="Helical" evidence="1">
    <location>
        <begin position="27"/>
        <end position="52"/>
    </location>
</feature>
<dbReference type="STRING" id="1763535.LPB072_06845"/>
<name>A0A162YVI4_9BURK</name>
<dbReference type="KEGG" id="hyl:LPB072_06845"/>
<keyword evidence="1" id="KW-1133">Transmembrane helix</keyword>
<reference evidence="2 5" key="2">
    <citation type="submission" date="2016-10" db="EMBL/GenBank/DDBJ databases">
        <title>Hydorgenophaga sp. LPB0072 isolated from gastropod.</title>
        <authorList>
            <person name="Kim E."/>
            <person name="Yi H."/>
        </authorList>
    </citation>
    <scope>NUCLEOTIDE SEQUENCE [LARGE SCALE GENOMIC DNA]</scope>
    <source>
        <strain evidence="2 5">LPB0072</strain>
    </source>
</reference>
<dbReference type="Proteomes" id="UP000185657">
    <property type="component" value="Unassembled WGS sequence"/>
</dbReference>
<protein>
    <recommendedName>
        <fullName evidence="6">Metal-dependent hydrolase</fullName>
    </recommendedName>
</protein>
<dbReference type="InterPro" id="IPR007404">
    <property type="entry name" value="YdjM-like"/>
</dbReference>
<feature type="transmembrane region" description="Helical" evidence="1">
    <location>
        <begin position="115"/>
        <end position="137"/>
    </location>
</feature>
<evidence type="ECO:0008006" key="6">
    <source>
        <dbReference type="Google" id="ProtNLM"/>
    </source>
</evidence>
<organism evidence="2 5">
    <name type="scientific">Hydrogenophaga crassostreae</name>
    <dbReference type="NCBI Taxonomy" id="1763535"/>
    <lineage>
        <taxon>Bacteria</taxon>
        <taxon>Pseudomonadati</taxon>
        <taxon>Pseudomonadota</taxon>
        <taxon>Betaproteobacteria</taxon>
        <taxon>Burkholderiales</taxon>
        <taxon>Comamonadaceae</taxon>
        <taxon>Hydrogenophaga</taxon>
    </lineage>
</organism>
<evidence type="ECO:0000313" key="5">
    <source>
        <dbReference type="Proteomes" id="UP000185680"/>
    </source>
</evidence>
<evidence type="ECO:0000256" key="1">
    <source>
        <dbReference type="SAM" id="Phobius"/>
    </source>
</evidence>
<evidence type="ECO:0000313" key="4">
    <source>
        <dbReference type="Proteomes" id="UP000185657"/>
    </source>
</evidence>
<keyword evidence="1" id="KW-0812">Transmembrane</keyword>
<dbReference type="EMBL" id="LVWD01000030">
    <property type="protein sequence ID" value="OAD40475.1"/>
    <property type="molecule type" value="Genomic_DNA"/>
</dbReference>
<dbReference type="EMBL" id="CP017476">
    <property type="protein sequence ID" value="AOW12604.1"/>
    <property type="molecule type" value="Genomic_DNA"/>
</dbReference>
<dbReference type="Pfam" id="PF04307">
    <property type="entry name" value="YdjM"/>
    <property type="match status" value="1"/>
</dbReference>
<proteinExistence type="predicted"/>
<keyword evidence="4" id="KW-1185">Reference proteome</keyword>
<accession>A0A162YVI4</accession>
<feature type="transmembrane region" description="Helical" evidence="1">
    <location>
        <begin position="80"/>
        <end position="103"/>
    </location>
</feature>
<dbReference type="Proteomes" id="UP000185680">
    <property type="component" value="Chromosome"/>
</dbReference>
<keyword evidence="1" id="KW-0472">Membrane</keyword>